<keyword evidence="1" id="KW-0732">Signal</keyword>
<sequence length="76" mass="8345">MTVWTCGTGCHRCSSMLCFVFVASCTTSTNQLRPSEFSTDVACQARSGPALRLRSFARIAVEESSAYQPTILLLDY</sequence>
<dbReference type="Proteomes" id="UP000193144">
    <property type="component" value="Unassembled WGS sequence"/>
</dbReference>
<organism evidence="2 3">
    <name type="scientific">Clohesyomyces aquaticus</name>
    <dbReference type="NCBI Taxonomy" id="1231657"/>
    <lineage>
        <taxon>Eukaryota</taxon>
        <taxon>Fungi</taxon>
        <taxon>Dikarya</taxon>
        <taxon>Ascomycota</taxon>
        <taxon>Pezizomycotina</taxon>
        <taxon>Dothideomycetes</taxon>
        <taxon>Pleosporomycetidae</taxon>
        <taxon>Pleosporales</taxon>
        <taxon>Lindgomycetaceae</taxon>
        <taxon>Clohesyomyces</taxon>
    </lineage>
</organism>
<accession>A0A1Y1ZY43</accession>
<gene>
    <name evidence="2" type="ORF">BCR34DRAFT_559235</name>
</gene>
<keyword evidence="3" id="KW-1185">Reference proteome</keyword>
<feature type="chain" id="PRO_5013050560" description="Secreted protein" evidence="1">
    <location>
        <begin position="32"/>
        <end position="76"/>
    </location>
</feature>
<evidence type="ECO:0008006" key="4">
    <source>
        <dbReference type="Google" id="ProtNLM"/>
    </source>
</evidence>
<comment type="caution">
    <text evidence="2">The sequence shown here is derived from an EMBL/GenBank/DDBJ whole genome shotgun (WGS) entry which is preliminary data.</text>
</comment>
<evidence type="ECO:0000313" key="2">
    <source>
        <dbReference type="EMBL" id="ORY15181.1"/>
    </source>
</evidence>
<feature type="signal peptide" evidence="1">
    <location>
        <begin position="1"/>
        <end position="31"/>
    </location>
</feature>
<reference evidence="2 3" key="1">
    <citation type="submission" date="2016-07" db="EMBL/GenBank/DDBJ databases">
        <title>Pervasive Adenine N6-methylation of Active Genes in Fungi.</title>
        <authorList>
            <consortium name="DOE Joint Genome Institute"/>
            <person name="Mondo S.J."/>
            <person name="Dannebaum R.O."/>
            <person name="Kuo R.C."/>
            <person name="Labutti K."/>
            <person name="Haridas S."/>
            <person name="Kuo A."/>
            <person name="Salamov A."/>
            <person name="Ahrendt S.R."/>
            <person name="Lipzen A."/>
            <person name="Sullivan W."/>
            <person name="Andreopoulos W.B."/>
            <person name="Clum A."/>
            <person name="Lindquist E."/>
            <person name="Daum C."/>
            <person name="Ramamoorthy G.K."/>
            <person name="Gryganskyi A."/>
            <person name="Culley D."/>
            <person name="Magnuson J.K."/>
            <person name="James T.Y."/>
            <person name="O'Malley M.A."/>
            <person name="Stajich J.E."/>
            <person name="Spatafora J.W."/>
            <person name="Visel A."/>
            <person name="Grigoriev I.V."/>
        </authorList>
    </citation>
    <scope>NUCLEOTIDE SEQUENCE [LARGE SCALE GENOMIC DNA]</scope>
    <source>
        <strain evidence="2 3">CBS 115471</strain>
    </source>
</reference>
<dbReference type="AlphaFoldDB" id="A0A1Y1ZY43"/>
<proteinExistence type="predicted"/>
<protein>
    <recommendedName>
        <fullName evidence="4">Secreted protein</fullName>
    </recommendedName>
</protein>
<dbReference type="EMBL" id="MCFA01000027">
    <property type="protein sequence ID" value="ORY15181.1"/>
    <property type="molecule type" value="Genomic_DNA"/>
</dbReference>
<evidence type="ECO:0000256" key="1">
    <source>
        <dbReference type="SAM" id="SignalP"/>
    </source>
</evidence>
<evidence type="ECO:0000313" key="3">
    <source>
        <dbReference type="Proteomes" id="UP000193144"/>
    </source>
</evidence>
<name>A0A1Y1ZY43_9PLEO</name>